<dbReference type="InterPro" id="IPR024185">
    <property type="entry name" value="FTHF_cligase-like_sf"/>
</dbReference>
<dbReference type="PIRSF" id="PIRSF006806">
    <property type="entry name" value="FTHF_cligase"/>
    <property type="match status" value="1"/>
</dbReference>
<comment type="cofactor">
    <cofactor evidence="7">
        <name>Mg(2+)</name>
        <dbReference type="ChEBI" id="CHEBI:18420"/>
    </cofactor>
</comment>
<dbReference type="GO" id="GO:0030272">
    <property type="term" value="F:5-formyltetrahydrofolate cyclo-ligase activity"/>
    <property type="evidence" value="ECO:0007669"/>
    <property type="project" value="UniProtKB-EC"/>
</dbReference>
<evidence type="ECO:0000256" key="4">
    <source>
        <dbReference type="ARBA" id="ARBA00036539"/>
    </source>
</evidence>
<keyword evidence="2 6" id="KW-0547">Nucleotide-binding</keyword>
<feature type="binding site" evidence="6">
    <location>
        <begin position="141"/>
        <end position="149"/>
    </location>
    <ligand>
        <name>ATP</name>
        <dbReference type="ChEBI" id="CHEBI:30616"/>
    </ligand>
</feature>
<comment type="similarity">
    <text evidence="1 7">Belongs to the 5-formyltetrahydrofolate cyclo-ligase family.</text>
</comment>
<evidence type="ECO:0000256" key="3">
    <source>
        <dbReference type="ARBA" id="ARBA00022840"/>
    </source>
</evidence>
<gene>
    <name evidence="8" type="ORF">CAMP_LOCUS259</name>
</gene>
<evidence type="ECO:0000256" key="6">
    <source>
        <dbReference type="PIRSR" id="PIRSR006806-1"/>
    </source>
</evidence>
<dbReference type="InterPro" id="IPR002698">
    <property type="entry name" value="FTHF_cligase"/>
</dbReference>
<dbReference type="Proteomes" id="UP001152747">
    <property type="component" value="Unassembled WGS sequence"/>
</dbReference>
<dbReference type="AlphaFoldDB" id="A0A9P1I3P2"/>
<keyword evidence="9" id="KW-1185">Reference proteome</keyword>
<dbReference type="GO" id="GO:0046872">
    <property type="term" value="F:metal ion binding"/>
    <property type="evidence" value="ECO:0007669"/>
    <property type="project" value="UniProtKB-KW"/>
</dbReference>
<accession>A0A9P1I3P2</accession>
<dbReference type="EC" id="6.3.3.2" evidence="5 7"/>
<sequence>MNSLQILKKEMRLKMTEKLKNIENIREQSENVAKFVLKSEWFQNSGRISIYVSTNGEVETDGIIRSALELGKHVFIPMFTKGNLQMDMVRIPSLDDFEKLPITLWGIRQPNPAWNWEKYQTSGAFDVVLVPGVAFTRDLKRLGHGMGYYDRWMSEHEKLFGKMPKRVGLALSQQIVESVPVGENDVDLDEILVDV</sequence>
<feature type="binding site" evidence="6">
    <location>
        <begin position="8"/>
        <end position="12"/>
    </location>
    <ligand>
        <name>ATP</name>
        <dbReference type="ChEBI" id="CHEBI:30616"/>
    </ligand>
</feature>
<dbReference type="PANTHER" id="PTHR23407:SF1">
    <property type="entry name" value="5-FORMYLTETRAHYDROFOLATE CYCLO-LIGASE"/>
    <property type="match status" value="1"/>
</dbReference>
<dbReference type="NCBIfam" id="TIGR02727">
    <property type="entry name" value="MTHFS_bact"/>
    <property type="match status" value="1"/>
</dbReference>
<name>A0A9P1I3P2_9PELO</name>
<comment type="caution">
    <text evidence="8">The sequence shown here is derived from an EMBL/GenBank/DDBJ whole genome shotgun (WGS) entry which is preliminary data.</text>
</comment>
<organism evidence="8 9">
    <name type="scientific">Caenorhabditis angaria</name>
    <dbReference type="NCBI Taxonomy" id="860376"/>
    <lineage>
        <taxon>Eukaryota</taxon>
        <taxon>Metazoa</taxon>
        <taxon>Ecdysozoa</taxon>
        <taxon>Nematoda</taxon>
        <taxon>Chromadorea</taxon>
        <taxon>Rhabditida</taxon>
        <taxon>Rhabditina</taxon>
        <taxon>Rhabditomorpha</taxon>
        <taxon>Rhabditoidea</taxon>
        <taxon>Rhabditidae</taxon>
        <taxon>Peloderinae</taxon>
        <taxon>Caenorhabditis</taxon>
    </lineage>
</organism>
<keyword evidence="3 6" id="KW-0067">ATP-binding</keyword>
<feature type="binding site" evidence="6">
    <location>
        <position position="52"/>
    </location>
    <ligand>
        <name>substrate</name>
    </ligand>
</feature>
<dbReference type="PANTHER" id="PTHR23407">
    <property type="entry name" value="ATPASE INHIBITOR/5-FORMYLTETRAHYDROFOLATE CYCLO-LIGASE"/>
    <property type="match status" value="1"/>
</dbReference>
<dbReference type="EMBL" id="CANHGI010000001">
    <property type="protein sequence ID" value="CAI5437622.1"/>
    <property type="molecule type" value="Genomic_DNA"/>
</dbReference>
<evidence type="ECO:0000256" key="1">
    <source>
        <dbReference type="ARBA" id="ARBA00010638"/>
    </source>
</evidence>
<comment type="catalytic activity">
    <reaction evidence="4 7">
        <text>(6S)-5-formyl-5,6,7,8-tetrahydrofolate + ATP = (6R)-5,10-methenyltetrahydrofolate + ADP + phosphate</text>
        <dbReference type="Rhea" id="RHEA:10488"/>
        <dbReference type="ChEBI" id="CHEBI:30616"/>
        <dbReference type="ChEBI" id="CHEBI:43474"/>
        <dbReference type="ChEBI" id="CHEBI:57455"/>
        <dbReference type="ChEBI" id="CHEBI:57457"/>
        <dbReference type="ChEBI" id="CHEBI:456216"/>
        <dbReference type="EC" id="6.3.3.2"/>
    </reaction>
</comment>
<keyword evidence="7" id="KW-0479">Metal-binding</keyword>
<dbReference type="GO" id="GO:0009396">
    <property type="term" value="P:folic acid-containing compound biosynthetic process"/>
    <property type="evidence" value="ECO:0007669"/>
    <property type="project" value="TreeGrafter"/>
</dbReference>
<dbReference type="InterPro" id="IPR037171">
    <property type="entry name" value="NagB/RpiA_transferase-like"/>
</dbReference>
<reference evidence="8" key="1">
    <citation type="submission" date="2022-11" db="EMBL/GenBank/DDBJ databases">
        <authorList>
            <person name="Kikuchi T."/>
        </authorList>
    </citation>
    <scope>NUCLEOTIDE SEQUENCE</scope>
    <source>
        <strain evidence="8">PS1010</strain>
    </source>
</reference>
<dbReference type="Gene3D" id="3.40.50.10420">
    <property type="entry name" value="NagB/RpiA/CoA transferase-like"/>
    <property type="match status" value="1"/>
</dbReference>
<dbReference type="SUPFAM" id="SSF100950">
    <property type="entry name" value="NagB/RpiA/CoA transferase-like"/>
    <property type="match status" value="1"/>
</dbReference>
<evidence type="ECO:0000313" key="9">
    <source>
        <dbReference type="Proteomes" id="UP001152747"/>
    </source>
</evidence>
<dbReference type="GO" id="GO:0005739">
    <property type="term" value="C:mitochondrion"/>
    <property type="evidence" value="ECO:0007669"/>
    <property type="project" value="TreeGrafter"/>
</dbReference>
<proteinExistence type="inferred from homology"/>
<keyword evidence="7" id="KW-0460">Magnesium</keyword>
<dbReference type="GO" id="GO:0005524">
    <property type="term" value="F:ATP binding"/>
    <property type="evidence" value="ECO:0007669"/>
    <property type="project" value="UniProtKB-KW"/>
</dbReference>
<dbReference type="FunFam" id="3.40.50.10420:FF:000007">
    <property type="entry name" value="5-formyltetrahydrofolate cyclo-ligase"/>
    <property type="match status" value="1"/>
</dbReference>
<protein>
    <recommendedName>
        <fullName evidence="5 7">5-formyltetrahydrofolate cyclo-ligase</fullName>
        <ecNumber evidence="5 7">6.3.3.2</ecNumber>
    </recommendedName>
</protein>
<evidence type="ECO:0000256" key="5">
    <source>
        <dbReference type="ARBA" id="ARBA00038966"/>
    </source>
</evidence>
<dbReference type="GO" id="GO:0035999">
    <property type="term" value="P:tetrahydrofolate interconversion"/>
    <property type="evidence" value="ECO:0007669"/>
    <property type="project" value="TreeGrafter"/>
</dbReference>
<feature type="binding site" evidence="6">
    <location>
        <position position="57"/>
    </location>
    <ligand>
        <name>substrate</name>
    </ligand>
</feature>
<evidence type="ECO:0000313" key="8">
    <source>
        <dbReference type="EMBL" id="CAI5437622.1"/>
    </source>
</evidence>
<evidence type="ECO:0000256" key="7">
    <source>
        <dbReference type="RuleBase" id="RU361279"/>
    </source>
</evidence>
<dbReference type="Pfam" id="PF01812">
    <property type="entry name" value="5-FTHF_cyc-lig"/>
    <property type="match status" value="1"/>
</dbReference>
<evidence type="ECO:0000256" key="2">
    <source>
        <dbReference type="ARBA" id="ARBA00022741"/>
    </source>
</evidence>
<dbReference type="OrthoDB" id="2015992at2759"/>